<keyword evidence="3" id="KW-1185">Reference proteome</keyword>
<dbReference type="InterPro" id="IPR020915">
    <property type="entry name" value="UPF0311"/>
</dbReference>
<evidence type="ECO:0000313" key="3">
    <source>
        <dbReference type="Proteomes" id="UP000523007"/>
    </source>
</evidence>
<comment type="similarity">
    <text evidence="1">Belongs to the UPF0311 family.</text>
</comment>
<reference evidence="2 3" key="1">
    <citation type="submission" date="2020-08" db="EMBL/GenBank/DDBJ databases">
        <title>Sequencing the genomes of 1000 actinobacteria strains.</title>
        <authorList>
            <person name="Klenk H.-P."/>
        </authorList>
    </citation>
    <scope>NUCLEOTIDE SEQUENCE [LARGE SCALE GENOMIC DNA]</scope>
    <source>
        <strain evidence="2 3">DSM 102030</strain>
    </source>
</reference>
<dbReference type="Gene3D" id="2.40.160.20">
    <property type="match status" value="1"/>
</dbReference>
<dbReference type="Proteomes" id="UP000523007">
    <property type="component" value="Unassembled WGS sequence"/>
</dbReference>
<dbReference type="HAMAP" id="MF_00775">
    <property type="entry name" value="UPF0311"/>
    <property type="match status" value="1"/>
</dbReference>
<dbReference type="AlphaFoldDB" id="A0A7W7RJA4"/>
<dbReference type="RefSeq" id="WP_221445540.1">
    <property type="nucleotide sequence ID" value="NZ_JACHJT010000001.1"/>
</dbReference>
<comment type="caution">
    <text evidence="2">The sequence shown here is derived from an EMBL/GenBank/DDBJ whole genome shotgun (WGS) entry which is preliminary data.</text>
</comment>
<name>A0A7W7RJA4_9ACTN</name>
<protein>
    <recommendedName>
        <fullName evidence="1">UPF0311 protein F4561_003830</fullName>
    </recommendedName>
</protein>
<organism evidence="2 3">
    <name type="scientific">Lipingzhangella halophila</name>
    <dbReference type="NCBI Taxonomy" id="1783352"/>
    <lineage>
        <taxon>Bacteria</taxon>
        <taxon>Bacillati</taxon>
        <taxon>Actinomycetota</taxon>
        <taxon>Actinomycetes</taxon>
        <taxon>Streptosporangiales</taxon>
        <taxon>Nocardiopsidaceae</taxon>
        <taxon>Lipingzhangella</taxon>
    </lineage>
</organism>
<dbReference type="Pfam" id="PF11578">
    <property type="entry name" value="DUF3237"/>
    <property type="match status" value="1"/>
</dbReference>
<dbReference type="PANTHER" id="PTHR37315:SF1">
    <property type="entry name" value="UPF0311 PROTEIN BLR7842"/>
    <property type="match status" value="1"/>
</dbReference>
<proteinExistence type="inferred from homology"/>
<sequence length="156" mass="17211">MMPTPLVPKLTFLATIAVQVGTPVEVGPALDGHRRIIPIVGGSVTGPELRGRVLAGGADFQVLRTDTLTELKAEYAIETEDGERIHVWNFGLRSGAPEDIAKLVRGEPADPDRIYFRCSPRLEPAGERWSWLRSRIILGTGERHPGEVRLHLFVVE</sequence>
<dbReference type="EMBL" id="JACHJT010000001">
    <property type="protein sequence ID" value="MBB4933010.1"/>
    <property type="molecule type" value="Genomic_DNA"/>
</dbReference>
<accession>A0A7W7RJA4</accession>
<evidence type="ECO:0000313" key="2">
    <source>
        <dbReference type="EMBL" id="MBB4933010.1"/>
    </source>
</evidence>
<evidence type="ECO:0000256" key="1">
    <source>
        <dbReference type="HAMAP-Rule" id="MF_00775"/>
    </source>
</evidence>
<gene>
    <name evidence="2" type="ORF">F4561_003830</name>
</gene>
<dbReference type="PANTHER" id="PTHR37315">
    <property type="entry name" value="UPF0311 PROTEIN BLR7842"/>
    <property type="match status" value="1"/>
</dbReference>